<evidence type="ECO:0000256" key="1">
    <source>
        <dbReference type="ARBA" id="ARBA00023002"/>
    </source>
</evidence>
<dbReference type="PANTHER" id="PTHR42947:SF1">
    <property type="entry name" value="COB--COM HETERODISULFIDE REDUCTASE SUBUNIT B 1"/>
    <property type="match status" value="1"/>
</dbReference>
<evidence type="ECO:0000259" key="2">
    <source>
        <dbReference type="Pfam" id="PF02754"/>
    </source>
</evidence>
<sequence length="276" mass="30445">MKYAYFPGCKIAHHLPIHGRSVEAVCARLGVELVKTEFNCCGYPVRHESRDASVYSVLRNLALAENLGLDLMTPCKCCFGNLQQARHQADQDEKLKHRMRDLLGEEGLEFPEKVRVRHFLQILDDLPGGLAKAMSRPLKGLKIACHYGCHALRPENITHFDDPLVPTIFERLVAATGATPLPWDLRLECCGYPLRGRDENIADLLVVKKMAGASSSGADLLATACTYCQLQFGGENQKRPQTIPAVLFSTILGLALGLNPEEVGIKPGDVLTRFVV</sequence>
<dbReference type="RefSeq" id="WP_092377901.1">
    <property type="nucleotide sequence ID" value="NZ_FORX01000019.1"/>
</dbReference>
<protein>
    <submittedName>
        <fullName evidence="3">CoB--CoM heterodisulfide reductase subunit B</fullName>
    </submittedName>
</protein>
<keyword evidence="1" id="KW-0560">Oxidoreductase</keyword>
<dbReference type="PANTHER" id="PTHR42947">
    <property type="entry name" value="COB--COM HETERODISULFIDE REDUCTASE SUBUNIT B 1"/>
    <property type="match status" value="1"/>
</dbReference>
<evidence type="ECO:0000313" key="3">
    <source>
        <dbReference type="EMBL" id="SFK29331.1"/>
    </source>
</evidence>
<dbReference type="OrthoDB" id="9777685at2"/>
<dbReference type="InterPro" id="IPR051278">
    <property type="entry name" value="HdrB/HdrD_reductase"/>
</dbReference>
<dbReference type="Gene3D" id="1.20.1050.140">
    <property type="match status" value="1"/>
</dbReference>
<organism evidence="3 4">
    <name type="scientific">Desulfomicrobium apsheronum</name>
    <dbReference type="NCBI Taxonomy" id="52560"/>
    <lineage>
        <taxon>Bacteria</taxon>
        <taxon>Pseudomonadati</taxon>
        <taxon>Thermodesulfobacteriota</taxon>
        <taxon>Desulfovibrionia</taxon>
        <taxon>Desulfovibrionales</taxon>
        <taxon>Desulfomicrobiaceae</taxon>
        <taxon>Desulfomicrobium</taxon>
    </lineage>
</organism>
<name>A0A1I3YDH3_9BACT</name>
<accession>A0A1I3YDH3</accession>
<keyword evidence="4" id="KW-1185">Reference proteome</keyword>
<dbReference type="Pfam" id="PF02754">
    <property type="entry name" value="CCG"/>
    <property type="match status" value="2"/>
</dbReference>
<dbReference type="EMBL" id="FORX01000019">
    <property type="protein sequence ID" value="SFK29331.1"/>
    <property type="molecule type" value="Genomic_DNA"/>
</dbReference>
<feature type="domain" description="Cysteine-rich" evidence="2">
    <location>
        <begin position="143"/>
        <end position="232"/>
    </location>
</feature>
<gene>
    <name evidence="3" type="ORF">SAMN04488082_11968</name>
</gene>
<dbReference type="AlphaFoldDB" id="A0A1I3YDH3"/>
<reference evidence="4" key="1">
    <citation type="submission" date="2016-10" db="EMBL/GenBank/DDBJ databases">
        <authorList>
            <person name="Varghese N."/>
            <person name="Submissions S."/>
        </authorList>
    </citation>
    <scope>NUCLEOTIDE SEQUENCE [LARGE SCALE GENOMIC DNA]</scope>
    <source>
        <strain evidence="4">DSM 5918</strain>
    </source>
</reference>
<evidence type="ECO:0000313" key="4">
    <source>
        <dbReference type="Proteomes" id="UP000198635"/>
    </source>
</evidence>
<dbReference type="Proteomes" id="UP000198635">
    <property type="component" value="Unassembled WGS sequence"/>
</dbReference>
<dbReference type="GO" id="GO:0016491">
    <property type="term" value="F:oxidoreductase activity"/>
    <property type="evidence" value="ECO:0007669"/>
    <property type="project" value="UniProtKB-KW"/>
</dbReference>
<dbReference type="STRING" id="52560.SAMN04488082_11968"/>
<feature type="domain" description="Cysteine-rich" evidence="2">
    <location>
        <begin position="3"/>
        <end position="82"/>
    </location>
</feature>
<dbReference type="InterPro" id="IPR004017">
    <property type="entry name" value="Cys_rich_dom"/>
</dbReference>
<proteinExistence type="predicted"/>